<keyword evidence="2" id="KW-1185">Reference proteome</keyword>
<dbReference type="AlphaFoldDB" id="A0A1I3AFX5"/>
<gene>
    <name evidence="1" type="ORF">SAMN04488021_11449</name>
</gene>
<reference evidence="1 2" key="1">
    <citation type="submission" date="2016-10" db="EMBL/GenBank/DDBJ databases">
        <authorList>
            <person name="de Groot N.N."/>
        </authorList>
    </citation>
    <scope>NUCLEOTIDE SEQUENCE [LARGE SCALE GENOMIC DNA]</scope>
    <source>
        <strain evidence="1 2">DSM 8537</strain>
    </source>
</reference>
<accession>A0A1I3AFX5</accession>
<dbReference type="OrthoDB" id="7779240at2"/>
<sequence>MGKLSQRVGDRLLLLTTHQAAGGRWPAPIPGEGWRLRRAGPRWFAVWSSDCERLRRLRVLLLPAAWLGLSAQQELALALGQSRAGDCPAALAGPLLTARGKLRRRLSRGF</sequence>
<proteinExistence type="predicted"/>
<name>A0A1I3AFX5_9RHOB</name>
<dbReference type="Proteomes" id="UP000183635">
    <property type="component" value="Unassembled WGS sequence"/>
</dbReference>
<dbReference type="EMBL" id="FOPU01000014">
    <property type="protein sequence ID" value="SFH48241.1"/>
    <property type="molecule type" value="Genomic_DNA"/>
</dbReference>
<evidence type="ECO:0000313" key="1">
    <source>
        <dbReference type="EMBL" id="SFH48241.1"/>
    </source>
</evidence>
<evidence type="ECO:0000313" key="2">
    <source>
        <dbReference type="Proteomes" id="UP000183635"/>
    </source>
</evidence>
<dbReference type="RefSeq" id="WP_074967622.1">
    <property type="nucleotide sequence ID" value="NZ_CBCRYP010000012.1"/>
</dbReference>
<organism evidence="1 2">
    <name type="scientific">Paracoccus aminovorans</name>
    <dbReference type="NCBI Taxonomy" id="34004"/>
    <lineage>
        <taxon>Bacteria</taxon>
        <taxon>Pseudomonadati</taxon>
        <taxon>Pseudomonadota</taxon>
        <taxon>Alphaproteobacteria</taxon>
        <taxon>Rhodobacterales</taxon>
        <taxon>Paracoccaceae</taxon>
        <taxon>Paracoccus</taxon>
    </lineage>
</organism>
<dbReference type="STRING" id="34004.SAMN04488021_11449"/>
<protein>
    <submittedName>
        <fullName evidence="1">Uncharacterized protein</fullName>
    </submittedName>
</protein>